<keyword evidence="2" id="KW-1185">Reference proteome</keyword>
<proteinExistence type="predicted"/>
<dbReference type="AlphaFoldDB" id="A0A8T3B9I4"/>
<evidence type="ECO:0000313" key="2">
    <source>
        <dbReference type="Proteomes" id="UP000829196"/>
    </source>
</evidence>
<organism evidence="1 2">
    <name type="scientific">Dendrobium nobile</name>
    <name type="common">Orchid</name>
    <dbReference type="NCBI Taxonomy" id="94219"/>
    <lineage>
        <taxon>Eukaryota</taxon>
        <taxon>Viridiplantae</taxon>
        <taxon>Streptophyta</taxon>
        <taxon>Embryophyta</taxon>
        <taxon>Tracheophyta</taxon>
        <taxon>Spermatophyta</taxon>
        <taxon>Magnoliopsida</taxon>
        <taxon>Liliopsida</taxon>
        <taxon>Asparagales</taxon>
        <taxon>Orchidaceae</taxon>
        <taxon>Epidendroideae</taxon>
        <taxon>Malaxideae</taxon>
        <taxon>Dendrobiinae</taxon>
        <taxon>Dendrobium</taxon>
    </lineage>
</organism>
<protein>
    <submittedName>
        <fullName evidence="1">Uncharacterized protein</fullName>
    </submittedName>
</protein>
<gene>
    <name evidence="1" type="ORF">KFK09_014231</name>
</gene>
<accession>A0A8T3B9I4</accession>
<dbReference type="EMBL" id="JAGYWB010000010">
    <property type="protein sequence ID" value="KAI0508097.1"/>
    <property type="molecule type" value="Genomic_DNA"/>
</dbReference>
<reference evidence="1" key="1">
    <citation type="journal article" date="2022" name="Front. Genet.">
        <title>Chromosome-Scale Assembly of the Dendrobium nobile Genome Provides Insights Into the Molecular Mechanism of the Biosynthesis of the Medicinal Active Ingredient of Dendrobium.</title>
        <authorList>
            <person name="Xu Q."/>
            <person name="Niu S.-C."/>
            <person name="Li K.-L."/>
            <person name="Zheng P.-J."/>
            <person name="Zhang X.-J."/>
            <person name="Jia Y."/>
            <person name="Liu Y."/>
            <person name="Niu Y.-X."/>
            <person name="Yu L.-H."/>
            <person name="Chen D.-F."/>
            <person name="Zhang G.-Q."/>
        </authorList>
    </citation>
    <scope>NUCLEOTIDE SEQUENCE</scope>
    <source>
        <tissue evidence="1">Leaf</tissue>
    </source>
</reference>
<evidence type="ECO:0000313" key="1">
    <source>
        <dbReference type="EMBL" id="KAI0508097.1"/>
    </source>
</evidence>
<sequence>MRDFLRDFGRLLDGYEDSNRDFSKFRGSVGFEVYLVDALVVKKLLQNFYSYFWAQVSRGAGYLFVSHLRRPLFQVLEVQNTWPLEREECGLPLQM</sequence>
<dbReference type="Proteomes" id="UP000829196">
    <property type="component" value="Unassembled WGS sequence"/>
</dbReference>
<name>A0A8T3B9I4_DENNO</name>
<comment type="caution">
    <text evidence="1">The sequence shown here is derived from an EMBL/GenBank/DDBJ whole genome shotgun (WGS) entry which is preliminary data.</text>
</comment>